<name>K1QBB8_MAGGI</name>
<dbReference type="HOGENOM" id="CLU_223851_0_0_1"/>
<dbReference type="Gene3D" id="2.10.70.10">
    <property type="entry name" value="Complement Module, domain 1"/>
    <property type="match status" value="15"/>
</dbReference>
<dbReference type="Pfam" id="PF00094">
    <property type="entry name" value="VWD"/>
    <property type="match status" value="1"/>
</dbReference>
<dbReference type="Pfam" id="PF00093">
    <property type="entry name" value="VWC"/>
    <property type="match status" value="15"/>
</dbReference>
<dbReference type="SUPFAM" id="SSF57196">
    <property type="entry name" value="EGF/Laminin"/>
    <property type="match status" value="2"/>
</dbReference>
<evidence type="ECO:0000256" key="6">
    <source>
        <dbReference type="PROSITE-ProRule" id="PRU00076"/>
    </source>
</evidence>
<dbReference type="SMART" id="SM00214">
    <property type="entry name" value="VWC"/>
    <property type="match status" value="35"/>
</dbReference>
<dbReference type="SUPFAM" id="SSF57567">
    <property type="entry name" value="Serine protease inhibitors"/>
    <property type="match status" value="1"/>
</dbReference>
<dbReference type="InterPro" id="IPR052424">
    <property type="entry name" value="Kielin_Chordin-BMP_Reg"/>
</dbReference>
<dbReference type="InterPro" id="IPR020901">
    <property type="entry name" value="Prtase_inh_Kunz-CS"/>
</dbReference>
<dbReference type="GO" id="GO:0005576">
    <property type="term" value="C:extracellular region"/>
    <property type="evidence" value="ECO:0007669"/>
    <property type="project" value="UniProtKB-SubCell"/>
</dbReference>
<proteinExistence type="predicted"/>
<dbReference type="GO" id="GO:0016491">
    <property type="term" value="F:oxidoreductase activity"/>
    <property type="evidence" value="ECO:0007669"/>
    <property type="project" value="InterPro"/>
</dbReference>
<keyword evidence="5 6" id="KW-1015">Disulfide bond</keyword>
<keyword evidence="3" id="KW-0732">Signal</keyword>
<dbReference type="SMART" id="SM00131">
    <property type="entry name" value="KU"/>
    <property type="match status" value="2"/>
</dbReference>
<dbReference type="InterPro" id="IPR001846">
    <property type="entry name" value="VWF_type-D"/>
</dbReference>
<dbReference type="PRINTS" id="PR00759">
    <property type="entry name" value="BASICPTASE"/>
</dbReference>
<evidence type="ECO:0000256" key="4">
    <source>
        <dbReference type="ARBA" id="ARBA00022737"/>
    </source>
</evidence>
<reference evidence="7" key="1">
    <citation type="journal article" date="2012" name="Nature">
        <title>The oyster genome reveals stress adaptation and complexity of shell formation.</title>
        <authorList>
            <person name="Zhang G."/>
            <person name="Fang X."/>
            <person name="Guo X."/>
            <person name="Li L."/>
            <person name="Luo R."/>
            <person name="Xu F."/>
            <person name="Yang P."/>
            <person name="Zhang L."/>
            <person name="Wang X."/>
            <person name="Qi H."/>
            <person name="Xiong Z."/>
            <person name="Que H."/>
            <person name="Xie Y."/>
            <person name="Holland P.W."/>
            <person name="Paps J."/>
            <person name="Zhu Y."/>
            <person name="Wu F."/>
            <person name="Chen Y."/>
            <person name="Wang J."/>
            <person name="Peng C."/>
            <person name="Meng J."/>
            <person name="Yang L."/>
            <person name="Liu J."/>
            <person name="Wen B."/>
            <person name="Zhang N."/>
            <person name="Huang Z."/>
            <person name="Zhu Q."/>
            <person name="Feng Y."/>
            <person name="Mount A."/>
            <person name="Hedgecock D."/>
            <person name="Xu Z."/>
            <person name="Liu Y."/>
            <person name="Domazet-Loso T."/>
            <person name="Du Y."/>
            <person name="Sun X."/>
            <person name="Zhang S."/>
            <person name="Liu B."/>
            <person name="Cheng P."/>
            <person name="Jiang X."/>
            <person name="Li J."/>
            <person name="Fan D."/>
            <person name="Wang W."/>
            <person name="Fu W."/>
            <person name="Wang T."/>
            <person name="Wang B."/>
            <person name="Zhang J."/>
            <person name="Peng Z."/>
            <person name="Li Y."/>
            <person name="Li N."/>
            <person name="Wang J."/>
            <person name="Chen M."/>
            <person name="He Y."/>
            <person name="Tan F."/>
            <person name="Song X."/>
            <person name="Zheng Q."/>
            <person name="Huang R."/>
            <person name="Yang H."/>
            <person name="Du X."/>
            <person name="Chen L."/>
            <person name="Yang M."/>
            <person name="Gaffney P.M."/>
            <person name="Wang S."/>
            <person name="Luo L."/>
            <person name="She Z."/>
            <person name="Ming Y."/>
            <person name="Huang W."/>
            <person name="Zhang S."/>
            <person name="Huang B."/>
            <person name="Zhang Y."/>
            <person name="Qu T."/>
            <person name="Ni P."/>
            <person name="Miao G."/>
            <person name="Wang J."/>
            <person name="Wang Q."/>
            <person name="Steinberg C.E."/>
            <person name="Wang H."/>
            <person name="Li N."/>
            <person name="Qian L."/>
            <person name="Zhang G."/>
            <person name="Li Y."/>
            <person name="Yang H."/>
            <person name="Liu X."/>
            <person name="Wang J."/>
            <person name="Yin Y."/>
            <person name="Wang J."/>
        </authorList>
    </citation>
    <scope>NUCLEOTIDE SEQUENCE [LARGE SCALE GENOMIC DNA]</scope>
    <source>
        <strain evidence="7">05x7-T-G4-1.051#20</strain>
    </source>
</reference>
<dbReference type="InterPro" id="IPR001007">
    <property type="entry name" value="VWF_dom"/>
</dbReference>
<evidence type="ECO:0000256" key="5">
    <source>
        <dbReference type="ARBA" id="ARBA00023157"/>
    </source>
</evidence>
<dbReference type="SMART" id="SM00216">
    <property type="entry name" value="VWD"/>
    <property type="match status" value="1"/>
</dbReference>
<dbReference type="PROSITE" id="PS01186">
    <property type="entry name" value="EGF_2"/>
    <property type="match status" value="2"/>
</dbReference>
<dbReference type="PROSITE" id="PS00022">
    <property type="entry name" value="EGF_1"/>
    <property type="match status" value="2"/>
</dbReference>
<dbReference type="PROSITE" id="PS50026">
    <property type="entry name" value="EGF_3"/>
    <property type="match status" value="2"/>
</dbReference>
<dbReference type="PANTHER" id="PTHR46698">
    <property type="entry name" value="CROSSVEINLESS 2"/>
    <property type="match status" value="1"/>
</dbReference>
<dbReference type="InterPro" id="IPR002227">
    <property type="entry name" value="Tyrosinase_Cu-bd"/>
</dbReference>
<keyword evidence="2" id="KW-0964">Secreted</keyword>
<dbReference type="InterPro" id="IPR036084">
    <property type="entry name" value="Ser_inhib-like_sf"/>
</dbReference>
<dbReference type="GO" id="GO:0030513">
    <property type="term" value="P:positive regulation of BMP signaling pathway"/>
    <property type="evidence" value="ECO:0007669"/>
    <property type="project" value="TreeGrafter"/>
</dbReference>
<evidence type="ECO:0000256" key="3">
    <source>
        <dbReference type="ARBA" id="ARBA00022729"/>
    </source>
</evidence>
<dbReference type="SUPFAM" id="SSF57362">
    <property type="entry name" value="BPTI-like"/>
    <property type="match status" value="2"/>
</dbReference>
<comment type="caution">
    <text evidence="6">Lacks conserved residue(s) required for the propagation of feature annotation.</text>
</comment>
<dbReference type="InterPro" id="IPR008922">
    <property type="entry name" value="Di-copper_centre_dom_sf"/>
</dbReference>
<keyword evidence="6" id="KW-0245">EGF-like domain</keyword>
<dbReference type="InterPro" id="IPR014853">
    <property type="entry name" value="VWF/SSPO/ZAN-like_Cys-rich_dom"/>
</dbReference>
<feature type="disulfide bond" evidence="6">
    <location>
        <begin position="348"/>
        <end position="357"/>
    </location>
</feature>
<dbReference type="PROSITE" id="PS01208">
    <property type="entry name" value="VWFC_1"/>
    <property type="match status" value="11"/>
</dbReference>
<dbReference type="SMART" id="SM00832">
    <property type="entry name" value="C8"/>
    <property type="match status" value="1"/>
</dbReference>
<dbReference type="InParanoid" id="K1QBB8"/>
<dbReference type="PROSITE" id="PS51233">
    <property type="entry name" value="VWFD"/>
    <property type="match status" value="1"/>
</dbReference>
<protein>
    <submittedName>
        <fullName evidence="7">Kielin/chordin-like protein</fullName>
    </submittedName>
</protein>
<dbReference type="Gene3D" id="1.10.1280.10">
    <property type="entry name" value="Di-copper center containing domain from catechol oxidase"/>
    <property type="match status" value="2"/>
</dbReference>
<dbReference type="PROSITE" id="PS50184">
    <property type="entry name" value="VWFC_2"/>
    <property type="match status" value="31"/>
</dbReference>
<dbReference type="Gene3D" id="6.20.200.20">
    <property type="match status" value="19"/>
</dbReference>
<dbReference type="SUPFAM" id="SSF57603">
    <property type="entry name" value="FnI-like domain"/>
    <property type="match status" value="33"/>
</dbReference>
<dbReference type="InterPro" id="IPR002223">
    <property type="entry name" value="Kunitz_BPTI"/>
</dbReference>
<evidence type="ECO:0000313" key="7">
    <source>
        <dbReference type="EMBL" id="EKC34052.1"/>
    </source>
</evidence>
<dbReference type="CDD" id="cd19941">
    <property type="entry name" value="TIL"/>
    <property type="match status" value="1"/>
</dbReference>
<dbReference type="Pfam" id="PF23334">
    <property type="entry name" value="VWC2L_2nd"/>
    <property type="match status" value="7"/>
</dbReference>
<gene>
    <name evidence="7" type="ORF">CGI_10013748</name>
</gene>
<dbReference type="GO" id="GO:0004867">
    <property type="term" value="F:serine-type endopeptidase inhibitor activity"/>
    <property type="evidence" value="ECO:0007669"/>
    <property type="project" value="InterPro"/>
</dbReference>
<dbReference type="PANTHER" id="PTHR46698:SF6">
    <property type="entry name" value="KIELIN_CHORDIN-LIKE PROTEIN"/>
    <property type="match status" value="1"/>
</dbReference>
<dbReference type="InterPro" id="IPR036880">
    <property type="entry name" value="Kunitz_BPTI_sf"/>
</dbReference>
<dbReference type="Pfam" id="PF00264">
    <property type="entry name" value="Tyrosinase"/>
    <property type="match status" value="2"/>
</dbReference>
<dbReference type="SMART" id="SM00181">
    <property type="entry name" value="EGF"/>
    <property type="match status" value="3"/>
</dbReference>
<evidence type="ECO:0000256" key="2">
    <source>
        <dbReference type="ARBA" id="ARBA00022525"/>
    </source>
</evidence>
<dbReference type="SUPFAM" id="SSF48056">
    <property type="entry name" value="Di-copper centre-containing domain"/>
    <property type="match status" value="2"/>
</dbReference>
<dbReference type="InterPro" id="IPR000742">
    <property type="entry name" value="EGF"/>
</dbReference>
<keyword evidence="4" id="KW-0677">Repeat</keyword>
<evidence type="ECO:0000256" key="1">
    <source>
        <dbReference type="ARBA" id="ARBA00004613"/>
    </source>
</evidence>
<comment type="subcellular location">
    <subcellularLocation>
        <location evidence="1">Secreted</location>
    </subcellularLocation>
</comment>
<dbReference type="PROSITE" id="PS00280">
    <property type="entry name" value="BPTI_KUNITZ_1"/>
    <property type="match status" value="2"/>
</dbReference>
<dbReference type="PROSITE" id="PS50279">
    <property type="entry name" value="BPTI_KUNITZ_2"/>
    <property type="match status" value="2"/>
</dbReference>
<dbReference type="EMBL" id="JH816138">
    <property type="protein sequence ID" value="EKC34052.1"/>
    <property type="molecule type" value="Genomic_DNA"/>
</dbReference>
<sequence length="4253" mass="476578">MHLALLLSYAIILCNLGSVATGPRSKKREVDLISTLYAKAAKLPGLEKVEPKGYKITSKWNPRNLPNIKFKRFWKKYHGKLTFYFSGQIIPQSKPIPIFSIYHKRKLLPYFEALVDFQKGKVIIRYQGVTSFQRSFISFDSTIQSISGAIIQIKTDEVRIQLDCLPLKSVKLRQKIAPIPRSSKIALQDFKSKEKVIGLLFEAKVYSYINNIPTTCFSKAVAAYQKDDSKVSTRTATEELRSLQRRVSHLTSVVDQLQAENLDLKARLNLLDTCVCYPQCLVNGVIYADGESWQKDTCTFCTCREGQEDCIRRVELPQCHAPCVTSPCQNNGYCVDTHPDPSGYHCMCQPPYDGPLCETRQNPCVWPQEPGLCNNTVVRYYYDRFEEECQAFNYTGCGGNVNNYESFEACREVAMTGACCFRRFKADEKALITGNQMKESKCQVLSLKDCKAVHNQKRKHYTKEVVAFYPSLSCEEAGCMNTQSGCVYDGTSYQPGAVTYQGCQKCTCEIDERWTCQCETIGRRKDIRDMSQSELSRFQTAVQQLRFENKQWEKFRDMYMAHGMHANGGPYFLPWHRVFLREVEKKLQKIDCGITMPYFDFTTDVGNFAEAIIWQPNYFGGDGSGFSHCVADHSFGTPGSWQPCIMRNFHTTIELPSMVDLALALFSDDYTEMSMSLESYVSYLHRYIGGDMATTGGPYDPVFFAIHSFVDMLYWRWQQRGNNKFKYPAAFGNIPMVPFNIPPSSVLDLEADLCVTFAPPSLGHPCNTSTGGIDTSGADRGDTPSSKVAVVNYPGYVNGFDRNGYDLGGYKENGLNRDGFDKDGYDVDGYNRYGYDKDGYNRWGFNRTGYDRGGKQDTHRIYDQNGFDDQCLDIQGLTKYGFDRFGFTPAGFDKDGCNFLYKGPFDVLHSLRIWELLSLQDRGFLLSVYRLCPSLDPVPLSWSRQFWAPKFKDVSGLVHSITPETTLSIPSSRFCFETTPYLTPCTCETSITSCTENPCLTDVCPSYPEAICHVDFCSECKATWYYNNQEVDCLEDRDFCDPNPCLNGGTCQKSIWPTEPQLVTCRCPPGYDGHLCQFTSIEVCSLPLSIGSCNDRESRWFYNHQTQNCESFIYSGCGGNANHFLTEEACQSRCVIGACCHRKPLFKRRLVGYNLDNYDRYGFDKDGNSRRGDTRNVNNSTPFGSERFNSKGYDWEGYDVFGYDKDGYDRLGYNSEGYDREGFNIQGYNRIEEYDGILEYNKEGYNVEGFNRAGMNCQGYNRRGLDYYGMSTGYSYKCSPMSLIQCQNLERNSDTEVVQFRPGKQCAEVGCGEKCGCTYRNNTYTFGQEFRIGCQTCTCTIRGSVTCRCMRYNFRRKEIRDMTKEELELYQTGIKRLATSTGHEPSLWFQFADMYLRHKPQAVGSDQFLPWHRAFIKYVEQHLQNINCDITIPYYDWTIDAGEPHKSVIWSMVVFGGNGEGQNGCVPHHSFKDYYPPSWVPCLRRQFNNSVTFPDAINVQLAVNDPSYTNFRLQMEMMLASVQSYVGGHMYSDLSPYDPVFMSVIAYIDKLWTLWQEKHPDWTASYPVELRYKPMEPYKLSPEDVMYSSVQMCVDYVPLTYTTLCNISLPRYGYDEDGYDRHGLDREGYDRDGFNIDGFDRNGNRDMRGVFSTSGYDRGGFNRQGFDVSGFDRYGFYIDMYNLDGFDSKGYDRWGYDRYGYNINGVTPYGFNRNGTWNPDADQSVINKFGYNVYGFNKYGYDRNGYDVFGFDSRGLDKHFCNNFYLGPVYMVIKRWVELELEKLDKGPILDIYRLCPYVTFMPTWMYTVNWFTRNNQVNLINILEKQARADHRFEPTYLPRSSSVTELNLWLPVPPDQRLCFVTNYFSGCPFGRFPVTCRPDLCKGRKCPGIPDAVCRINTCGDCSIEWYNGLTGAPVVCSGCVTDDGREEPEGATWRRSECDVCSCQDGMVRCSTTLCPAVTCRNPVQIPGQCCASCEGGCQYEGRIYEPGVTFTPDSAPCSVCVCNRGDVTCRPRPCKDLGKCKSSMTLPGDCCPTCMDCGRYANASMWKQGPCQKCSCINGNVQCSELQCGIPDCTYPYTPPACYYNRRTYEDGSQFDLDACTRCSCRHGDVQCSKTACPAVSCPNPITPPGECCPVCTSDCEYDMQTYRHMESFLASYDPCLNCSCTNSIVRCIPIMCPHRDFPCRNPIRKGKGCCEFVCPSCVDGGREYYNGDTWPSPRDPCQVCQCSEGIVTCKTNKSCMYRCTHGVIPQGKCCSDCRDCLFNGRLISDGRRFQAPGDRCQQCTCERGNVRCQSSGPCPSLTCTITEQLPGECCPRCKGCLHNGQQYQNGDTVSASLCESCVCNQGAVECKAIGCGPPRCERPVQVPGQCCPVCQGCEYRGRSYPEGQSFSNPQDRCEQCTCQNGRVQCNRRTDLCSPRPCSHPETLPGDCCPVCDGCLFMRRRFANGQKFVPAGGDPCKICRCMGGNVTCMSMGCPPLKCKNPVKPPGYCCGVCPLDCVVRGRNYSEGQTFADPRDKCNVCTCADSSITCQPMVCPVPQCNNPTIRPGECCPSCQMCSHGDRQLQNGESYVNPKNPCQQCTCQNGVVSCTSVRCPVLNCIDPVYELGKCCPSCSSDKCVVEGRTYRSGDSFCLPSDPCQECHCIGSKATCAKRECPETRCRNPAFLAGKCCPECKDCNYNGLIYRDKEDFVNPRDRCQTCTCRLGNVACKATNCVVTKCQHPVTNRCCPECDGCFYKSRTYRNGERFQDSRDPCVTCTCRDGDVACVPNPCPAASCKNPVQGRCCAECADCMYQGRRLKDNQRFRDNNNPCNECICRQGSVACTPLPCPTATCSNPTQGRCCPECRDCQVDGRVISNNQMVPSPPGSCHDCVCRNGNTECRKKRCPRAQCSHPVKRECCEVCTDCVLNGVEYRNGEMFPDSSDRCRECQCVNGNVQCQQKVCQDVRRQCNSPAVTDCCPKCQDCQFRNQFYRDGEKFPDVSDPCKECVCQRGSVNCAQRTCPAITCSHPIRGQCCPQCGSDCLYNNKLIRDNQSFKESCRNCTCSGGTVSCSGITCPNVQCSHPVYDECCKRCDRCLLEGRIYGDGERFQDRDDPCSECVCQGGSVSCSKKPCPVQKCSHPIMNQCCPECTDCLYEGVVIRHGESHRKDACQTCSCRFGSVDCVKVECPRITCSSPYTDTCGCRRCDRCSHQGNSYDNGVTFPDPQDKCRQCQCLDGNVRCLKKTCPVQCTHPSTTDGCCPICTKCLYDNKVHEHGQLFTPDSDPCQQCQCREGSVQCLKKTCPELCTHPSTTDGCCPICRDCMYEGAVQKYGSVFTSRRDPCQQCQCRDGNVNCLTKTCPPLNCPRPVTRPGECCPECQVCNFLGGVYNDGERFKHPQDKCKTCTCYEGNVRCLKDTCPELCTHPSTTDGCCPICQDCMYEGVVQKYGSVFTSRRDPCQQCQCRDGNVNCLTTTCPPLDCPRPVTRPGECCPECPVCNFLGRVYDDGERFKHPQDQCKSCTCYGDKVECVRQPCVTPCTYPTQGACCPLCDNCEFEGKIRQNGATFKPDACRTCTCTDGNVKCITQSCPPLGCIQQEVPEGECCPVCKSCSFNGRQYVDGSEFTLDTDPCMTCLCHNTVMTCEQKKCFSICDNPVSVPGQCCPVCPTCNYQGRNYREGETFQPRGDACDVCTCSSGRLNCHHKVCPRTATCPPNQIISPLPGECCPTCAGLGYNCSRTDIGQVLRTKPSDACFKCECRAEKNWMCTYDPCPPVSCPPSVQIRSPGQCCPTCPACHDLEVDRWYEEGTSWSGDSDPCVHCECQNGDVMCHVIGCPAVVCNRQQRFVRPPGKCCAMCEDLPAIPCQYQGSVYQAGEKWRVDDCTECRCMGREVECLTQKCPPLDCDPSDVASATPGSCCPVCVTRPGTCLVFGDPHYYTFDGSTIHFQGFCQYTMATDCVNNDFAVDVHHDNRGISGHVSWAQNFTVTLGRNVIHLLQNHVVEVDGRRVELPFYNQKFSVEHNQDSVLFNTKLGVKLVWNGNSYAELSVPGTYRDKLCGLCGNFNGFPMDDLKTKGGRITNSPSIFGNSWKTSQQENAFCEDGTDRDPCVEAGYRARKFANTQCSILRGPKFSRCHRTVAPDPFYAACVYDLCVCGDNSTCLCDILSSYAKECAKAGVRLEWREPGLCDFGCDESLGFVFDECGPVCPRTCENYDTPIGDLKTKCFKPCIASCQCPADKVLLNGRCVAFDECPRIDRGDIPVGPAQG</sequence>
<organism evidence="7">
    <name type="scientific">Magallana gigas</name>
    <name type="common">Pacific oyster</name>
    <name type="synonym">Crassostrea gigas</name>
    <dbReference type="NCBI Taxonomy" id="29159"/>
    <lineage>
        <taxon>Eukaryota</taxon>
        <taxon>Metazoa</taxon>
        <taxon>Spiralia</taxon>
        <taxon>Lophotrochozoa</taxon>
        <taxon>Mollusca</taxon>
        <taxon>Bivalvia</taxon>
        <taxon>Autobranchia</taxon>
        <taxon>Pteriomorphia</taxon>
        <taxon>Ostreida</taxon>
        <taxon>Ostreoidea</taxon>
        <taxon>Ostreidae</taxon>
        <taxon>Magallana</taxon>
    </lineage>
</organism>
<dbReference type="PROSITE" id="PS00498">
    <property type="entry name" value="TYROSINASE_2"/>
    <property type="match status" value="1"/>
</dbReference>
<dbReference type="SMART" id="SM00215">
    <property type="entry name" value="VWC_out"/>
    <property type="match status" value="18"/>
</dbReference>
<dbReference type="CDD" id="cd00109">
    <property type="entry name" value="Kunitz-type"/>
    <property type="match status" value="2"/>
</dbReference>
<accession>K1QBB8</accession>
<feature type="disulfide bond" evidence="6">
    <location>
        <begin position="1067"/>
        <end position="1076"/>
    </location>
</feature>